<comment type="caution">
    <text evidence="7">The sequence shown here is derived from an EMBL/GenBank/DDBJ whole genome shotgun (WGS) entry which is preliminary data.</text>
</comment>
<comment type="subcellular location">
    <subcellularLocation>
        <location evidence="1">Membrane</location>
        <topology evidence="1">Multi-pass membrane protein</topology>
    </subcellularLocation>
</comment>
<keyword evidence="2" id="KW-0813">Transport</keyword>
<evidence type="ECO:0000256" key="4">
    <source>
        <dbReference type="ARBA" id="ARBA00022989"/>
    </source>
</evidence>
<evidence type="ECO:0000256" key="6">
    <source>
        <dbReference type="SAM" id="Phobius"/>
    </source>
</evidence>
<proteinExistence type="predicted"/>
<sequence>MSTVEEREQPDPTAVRRRIRRPRALLRNVALLGPAFVAAIAYVDPGNVAANITAGSRYGFLLVWVLVLANVIAMLIQYQSAKLGIVTGKGLPALIGARMGRRSRLAFWVQAEAVAVATDLAEVLGGAIALNLLFGLPLVLGGVIVGVVSLLMLLLQNPRQQHVFERVIFGMLAIIVVGFLAGLVVEPPPAGEVLGGLVPRLQGPETVLLAASMLGATVMPHAIYVHSSLVVDRHGISSTRSRKRRLIRVTRWDVVIALIVAGAVNIALLLLAATNLRGKEGTDTIEGAYDAVRDSLGPSVATIFAIGLLASGLAATSVGSSAGSAIMDGLLHVRVPLVLRRLITLIPALIVLAVGVDPTWALVISQVVLSFGIPFAIIPLGRLTADRGLMGEYADGWPLRIGAAVSSVLIVVLNLALIVLLIIGA</sequence>
<dbReference type="EMBL" id="LDTZ01000018">
    <property type="protein sequence ID" value="KNA90606.1"/>
    <property type="molecule type" value="Genomic_DNA"/>
</dbReference>
<keyword evidence="4 6" id="KW-1133">Transmembrane helix</keyword>
<feature type="transmembrane region" description="Helical" evidence="6">
    <location>
        <begin position="55"/>
        <end position="76"/>
    </location>
</feature>
<feature type="transmembrane region" description="Helical" evidence="6">
    <location>
        <begin position="105"/>
        <end position="128"/>
    </location>
</feature>
<feature type="transmembrane region" description="Helical" evidence="6">
    <location>
        <begin position="25"/>
        <end position="43"/>
    </location>
</feature>
<evidence type="ECO:0000256" key="2">
    <source>
        <dbReference type="ARBA" id="ARBA00022448"/>
    </source>
</evidence>
<feature type="transmembrane region" description="Helical" evidence="6">
    <location>
        <begin position="360"/>
        <end position="380"/>
    </location>
</feature>
<feature type="transmembrane region" description="Helical" evidence="6">
    <location>
        <begin position="134"/>
        <end position="155"/>
    </location>
</feature>
<dbReference type="PANTHER" id="PTHR11706:SF33">
    <property type="entry name" value="NATURAL RESISTANCE-ASSOCIATED MACROPHAGE PROTEIN 2"/>
    <property type="match status" value="1"/>
</dbReference>
<evidence type="ECO:0000313" key="8">
    <source>
        <dbReference type="Proteomes" id="UP000037247"/>
    </source>
</evidence>
<feature type="transmembrane region" description="Helical" evidence="6">
    <location>
        <begin position="337"/>
        <end position="354"/>
    </location>
</feature>
<feature type="transmembrane region" description="Helical" evidence="6">
    <location>
        <begin position="296"/>
        <end position="316"/>
    </location>
</feature>
<dbReference type="RefSeq" id="WP_049699546.1">
    <property type="nucleotide sequence ID" value="NZ_JAQDQF010000006.1"/>
</dbReference>
<evidence type="ECO:0000313" key="7">
    <source>
        <dbReference type="EMBL" id="KNA90606.1"/>
    </source>
</evidence>
<dbReference type="Proteomes" id="UP000037247">
    <property type="component" value="Unassembled WGS sequence"/>
</dbReference>
<gene>
    <name evidence="7" type="ORF">ABW18_13690</name>
</gene>
<dbReference type="PRINTS" id="PR00447">
    <property type="entry name" value="NATRESASSCMP"/>
</dbReference>
<organism evidence="7 8">
    <name type="scientific">Gordonia jacobaea</name>
    <dbReference type="NCBI Taxonomy" id="122202"/>
    <lineage>
        <taxon>Bacteria</taxon>
        <taxon>Bacillati</taxon>
        <taxon>Actinomycetota</taxon>
        <taxon>Actinomycetes</taxon>
        <taxon>Mycobacteriales</taxon>
        <taxon>Gordoniaceae</taxon>
        <taxon>Gordonia</taxon>
    </lineage>
</organism>
<dbReference type="NCBIfam" id="NF037982">
    <property type="entry name" value="Nramp_1"/>
    <property type="match status" value="1"/>
</dbReference>
<feature type="transmembrane region" description="Helical" evidence="6">
    <location>
        <begin position="252"/>
        <end position="276"/>
    </location>
</feature>
<feature type="transmembrane region" description="Helical" evidence="6">
    <location>
        <begin position="207"/>
        <end position="231"/>
    </location>
</feature>
<keyword evidence="8" id="KW-1185">Reference proteome</keyword>
<evidence type="ECO:0000256" key="5">
    <source>
        <dbReference type="ARBA" id="ARBA00023136"/>
    </source>
</evidence>
<protein>
    <submittedName>
        <fullName evidence="7">Manganese transporter</fullName>
    </submittedName>
</protein>
<keyword evidence="3 6" id="KW-0812">Transmembrane</keyword>
<evidence type="ECO:0000256" key="3">
    <source>
        <dbReference type="ARBA" id="ARBA00022692"/>
    </source>
</evidence>
<feature type="transmembrane region" description="Helical" evidence="6">
    <location>
        <begin position="401"/>
        <end position="423"/>
    </location>
</feature>
<reference evidence="7 8" key="1">
    <citation type="submission" date="2015-05" db="EMBL/GenBank/DDBJ databases">
        <title>Draft genome sequence of the bacterium Gordonia jacobaea a new member of the Gordonia genus.</title>
        <authorList>
            <person name="Jimenez-Galisteo G."/>
            <person name="Dominguez A."/>
            <person name="Munoz E."/>
            <person name="Vinas M."/>
        </authorList>
    </citation>
    <scope>NUCLEOTIDE SEQUENCE [LARGE SCALE GENOMIC DNA]</scope>
    <source>
        <strain evidence="8">mv1</strain>
    </source>
</reference>
<keyword evidence="5 6" id="KW-0472">Membrane</keyword>
<accession>A0ABR5IAI9</accession>
<name>A0ABR5IAI9_9ACTN</name>
<dbReference type="PANTHER" id="PTHR11706">
    <property type="entry name" value="SOLUTE CARRIER PROTEIN FAMILY 11 MEMBER"/>
    <property type="match status" value="1"/>
</dbReference>
<feature type="transmembrane region" description="Helical" evidence="6">
    <location>
        <begin position="167"/>
        <end position="185"/>
    </location>
</feature>
<dbReference type="Pfam" id="PF01566">
    <property type="entry name" value="Nramp"/>
    <property type="match status" value="1"/>
</dbReference>
<dbReference type="InterPro" id="IPR001046">
    <property type="entry name" value="NRAMP_fam"/>
</dbReference>
<evidence type="ECO:0000256" key="1">
    <source>
        <dbReference type="ARBA" id="ARBA00004141"/>
    </source>
</evidence>
<dbReference type="NCBIfam" id="NF001923">
    <property type="entry name" value="PRK00701.1"/>
    <property type="match status" value="1"/>
</dbReference>